<accession>A0ABP6AWN7</accession>
<name>A0ABP6AWN7_9ACTN</name>
<sequence>MVLAYEKVATEMDRRSLITGTLATIVVPSAVAELIKHGFSSALNKRASVEEWLDKTQNYGTGYMQVGASEMQSRLASDLVVLQQNLEHPQLWGVAARLMTVYGKTLPSNEGNSGAIEWYRLAAVLADRSEDNDMRVWVRGRAALALAYEGASLRFANDLANQAIGIDEKPSLGRLNALVARAHVAGHRGDTKEALKALRASERVADVALSEVLVSDFAVPEWRYHTFTSMLLSRLGLPEAEHAQDQADQTRPSTLPRFATHIELHRALMMVKQGDRDAGISYARTALDKLPPENRSLSLKLMMNEIKNTI</sequence>
<organism evidence="1 2">
    <name type="scientific">Pilimelia columellifera subsp. columellifera</name>
    <dbReference type="NCBI Taxonomy" id="706583"/>
    <lineage>
        <taxon>Bacteria</taxon>
        <taxon>Bacillati</taxon>
        <taxon>Actinomycetota</taxon>
        <taxon>Actinomycetes</taxon>
        <taxon>Micromonosporales</taxon>
        <taxon>Micromonosporaceae</taxon>
        <taxon>Pilimelia</taxon>
    </lineage>
</organism>
<evidence type="ECO:0000313" key="1">
    <source>
        <dbReference type="EMBL" id="GAA2525910.1"/>
    </source>
</evidence>
<keyword evidence="2" id="KW-1185">Reference proteome</keyword>
<reference evidence="2" key="1">
    <citation type="journal article" date="2019" name="Int. J. Syst. Evol. Microbiol.">
        <title>The Global Catalogue of Microorganisms (GCM) 10K type strain sequencing project: providing services to taxonomists for standard genome sequencing and annotation.</title>
        <authorList>
            <consortium name="The Broad Institute Genomics Platform"/>
            <consortium name="The Broad Institute Genome Sequencing Center for Infectious Disease"/>
            <person name="Wu L."/>
            <person name="Ma J."/>
        </authorList>
    </citation>
    <scope>NUCLEOTIDE SEQUENCE [LARGE SCALE GENOMIC DNA]</scope>
    <source>
        <strain evidence="2">JCM 3367</strain>
    </source>
</reference>
<dbReference type="Proteomes" id="UP001499978">
    <property type="component" value="Unassembled WGS sequence"/>
</dbReference>
<evidence type="ECO:0000313" key="2">
    <source>
        <dbReference type="Proteomes" id="UP001499978"/>
    </source>
</evidence>
<proteinExistence type="predicted"/>
<dbReference type="RefSeq" id="WP_344172644.1">
    <property type="nucleotide sequence ID" value="NZ_BAAARY010000011.1"/>
</dbReference>
<evidence type="ECO:0008006" key="3">
    <source>
        <dbReference type="Google" id="ProtNLM"/>
    </source>
</evidence>
<protein>
    <recommendedName>
        <fullName evidence="3">XRE family transcriptional regulator</fullName>
    </recommendedName>
</protein>
<comment type="caution">
    <text evidence="1">The sequence shown here is derived from an EMBL/GenBank/DDBJ whole genome shotgun (WGS) entry which is preliminary data.</text>
</comment>
<dbReference type="EMBL" id="BAAARY010000011">
    <property type="protein sequence ID" value="GAA2525910.1"/>
    <property type="molecule type" value="Genomic_DNA"/>
</dbReference>
<gene>
    <name evidence="1" type="ORF">GCM10010201_25770</name>
</gene>